<dbReference type="Gene3D" id="1.10.630.10">
    <property type="entry name" value="Cytochrome P450"/>
    <property type="match status" value="1"/>
</dbReference>
<name>A0ABP9SS50_9MICC</name>
<dbReference type="PRINTS" id="PR00359">
    <property type="entry name" value="BP450"/>
</dbReference>
<keyword evidence="5" id="KW-1185">Reference proteome</keyword>
<comment type="similarity">
    <text evidence="1 2">Belongs to the cytochrome P450 family.</text>
</comment>
<feature type="compositionally biased region" description="Gly residues" evidence="3">
    <location>
        <begin position="430"/>
        <end position="439"/>
    </location>
</feature>
<comment type="caution">
    <text evidence="4">The sequence shown here is derived from an EMBL/GenBank/DDBJ whole genome shotgun (WGS) entry which is preliminary data.</text>
</comment>
<keyword evidence="2" id="KW-0560">Oxidoreductase</keyword>
<organism evidence="4 5">
    <name type="scientific">Arthrobacter gyeryongensis</name>
    <dbReference type="NCBI Taxonomy" id="1650592"/>
    <lineage>
        <taxon>Bacteria</taxon>
        <taxon>Bacillati</taxon>
        <taxon>Actinomycetota</taxon>
        <taxon>Actinomycetes</taxon>
        <taxon>Micrococcales</taxon>
        <taxon>Micrococcaceae</taxon>
        <taxon>Arthrobacter</taxon>
    </lineage>
</organism>
<keyword evidence="2" id="KW-0503">Monooxygenase</keyword>
<evidence type="ECO:0000256" key="3">
    <source>
        <dbReference type="SAM" id="MobiDB-lite"/>
    </source>
</evidence>
<dbReference type="RefSeq" id="WP_345453332.1">
    <property type="nucleotide sequence ID" value="NZ_BAABKK010000038.1"/>
</dbReference>
<evidence type="ECO:0000313" key="5">
    <source>
        <dbReference type="Proteomes" id="UP001500200"/>
    </source>
</evidence>
<dbReference type="InterPro" id="IPR001128">
    <property type="entry name" value="Cyt_P450"/>
</dbReference>
<dbReference type="PROSITE" id="PS00086">
    <property type="entry name" value="CYTOCHROME_P450"/>
    <property type="match status" value="1"/>
</dbReference>
<accession>A0ABP9SS50</accession>
<dbReference type="SUPFAM" id="SSF48264">
    <property type="entry name" value="Cytochrome P450"/>
    <property type="match status" value="1"/>
</dbReference>
<dbReference type="InterPro" id="IPR036396">
    <property type="entry name" value="Cyt_P450_sf"/>
</dbReference>
<reference evidence="5" key="1">
    <citation type="journal article" date="2019" name="Int. J. Syst. Evol. Microbiol.">
        <title>The Global Catalogue of Microorganisms (GCM) 10K type strain sequencing project: providing services to taxonomists for standard genome sequencing and annotation.</title>
        <authorList>
            <consortium name="The Broad Institute Genomics Platform"/>
            <consortium name="The Broad Institute Genome Sequencing Center for Infectious Disease"/>
            <person name="Wu L."/>
            <person name="Ma J."/>
        </authorList>
    </citation>
    <scope>NUCLEOTIDE SEQUENCE [LARGE SCALE GENOMIC DNA]</scope>
    <source>
        <strain evidence="5">JCM 18514</strain>
    </source>
</reference>
<dbReference type="EMBL" id="BAABKK010000038">
    <property type="protein sequence ID" value="GAA5201760.1"/>
    <property type="molecule type" value="Genomic_DNA"/>
</dbReference>
<dbReference type="Proteomes" id="UP001500200">
    <property type="component" value="Unassembled WGS sequence"/>
</dbReference>
<dbReference type="InterPro" id="IPR017972">
    <property type="entry name" value="Cyt_P450_CS"/>
</dbReference>
<sequence>MSTTQSGNGQPSGCPFSNPKDFTPWAPEFVQNPYPTFKWLRSLGPVAYSEAMGYWVISSHEAIKQILMDEERFSSKMMLQTMTKWPEDVARELAAVIPDRPMLKDLDGEAHDKARRFLRFAFTPRRLEWIRGDVERIADECLDSLFADGEGAADIVRRFTDIAPMRVLMKFLGIPDDMSEQIRAWSHNREDMLQGNLTEEELRAGVKPLKDYYAYARQRIEELEANPGDDYMSEVIKLWKQEQPENVMWDDVLNILMSLMNAGHATTTDLMGNGLWALLTHRDQWDKLCADPELVSHAVEEMLRWETSVPAWRRLALVDLEIEGHHIPAGSKIFLLLGSGNRDESVVSDGESFDIERTDGRQYLTFSAGAHYCLGQSLAKLELNTYFRRLVTHYPQLQVREGFEPDYRVNAFHRGPNSLPVELGPEPLHAGGGVERNAR</sequence>
<keyword evidence="2" id="KW-0408">Iron</keyword>
<keyword evidence="2" id="KW-0479">Metal-binding</keyword>
<dbReference type="Pfam" id="PF00067">
    <property type="entry name" value="p450"/>
    <property type="match status" value="1"/>
</dbReference>
<dbReference type="PANTHER" id="PTHR46696:SF1">
    <property type="entry name" value="CYTOCHROME P450 YJIB-RELATED"/>
    <property type="match status" value="1"/>
</dbReference>
<keyword evidence="2" id="KW-0349">Heme</keyword>
<evidence type="ECO:0000313" key="4">
    <source>
        <dbReference type="EMBL" id="GAA5201760.1"/>
    </source>
</evidence>
<proteinExistence type="inferred from homology"/>
<feature type="region of interest" description="Disordered" evidence="3">
    <location>
        <begin position="418"/>
        <end position="439"/>
    </location>
</feature>
<protein>
    <submittedName>
        <fullName evidence="4">Cytochrome P450</fullName>
    </submittedName>
</protein>
<dbReference type="PANTHER" id="PTHR46696">
    <property type="entry name" value="P450, PUTATIVE (EUROFUNG)-RELATED"/>
    <property type="match status" value="1"/>
</dbReference>
<evidence type="ECO:0000256" key="2">
    <source>
        <dbReference type="RuleBase" id="RU000461"/>
    </source>
</evidence>
<dbReference type="InterPro" id="IPR002397">
    <property type="entry name" value="Cyt_P450_B"/>
</dbReference>
<evidence type="ECO:0000256" key="1">
    <source>
        <dbReference type="ARBA" id="ARBA00010617"/>
    </source>
</evidence>
<gene>
    <name evidence="4" type="ORF">GCM10023346_46870</name>
</gene>